<organism evidence="7 8">
    <name type="scientific">Aphanomyces euteiches</name>
    <dbReference type="NCBI Taxonomy" id="100861"/>
    <lineage>
        <taxon>Eukaryota</taxon>
        <taxon>Sar</taxon>
        <taxon>Stramenopiles</taxon>
        <taxon>Oomycota</taxon>
        <taxon>Saprolegniomycetes</taxon>
        <taxon>Saprolegniales</taxon>
        <taxon>Verrucalvaceae</taxon>
        <taxon>Aphanomyces</taxon>
    </lineage>
</organism>
<keyword evidence="3" id="KW-0067">ATP-binding</keyword>
<evidence type="ECO:0000256" key="6">
    <source>
        <dbReference type="SAM" id="MobiDB-lite"/>
    </source>
</evidence>
<evidence type="ECO:0000256" key="1">
    <source>
        <dbReference type="ARBA" id="ARBA00022598"/>
    </source>
</evidence>
<keyword evidence="2" id="KW-0547">Nucleotide-binding</keyword>
<evidence type="ECO:0000313" key="7">
    <source>
        <dbReference type="EMBL" id="KAF0724573.1"/>
    </source>
</evidence>
<dbReference type="Proteomes" id="UP000481153">
    <property type="component" value="Unassembled WGS sequence"/>
</dbReference>
<feature type="compositionally biased region" description="Basic and acidic residues" evidence="6">
    <location>
        <begin position="7"/>
        <end position="27"/>
    </location>
</feature>
<dbReference type="Gene3D" id="3.30.470.20">
    <property type="entry name" value="ATP-grasp fold, B domain"/>
    <property type="match status" value="1"/>
</dbReference>
<gene>
    <name evidence="7" type="ORF">Ae201684_016781</name>
</gene>
<dbReference type="GO" id="GO:0036064">
    <property type="term" value="C:ciliary basal body"/>
    <property type="evidence" value="ECO:0007669"/>
    <property type="project" value="TreeGrafter"/>
</dbReference>
<dbReference type="EMBL" id="VJMJ01000267">
    <property type="protein sequence ID" value="KAF0724573.1"/>
    <property type="molecule type" value="Genomic_DNA"/>
</dbReference>
<dbReference type="SUPFAM" id="SSF56059">
    <property type="entry name" value="Glutathione synthetase ATP-binding domain-like"/>
    <property type="match status" value="1"/>
</dbReference>
<dbReference type="InterPro" id="IPR004344">
    <property type="entry name" value="TTL/TTLL_fam"/>
</dbReference>
<dbReference type="PANTHER" id="PTHR12241">
    <property type="entry name" value="TUBULIN POLYGLUTAMYLASE"/>
    <property type="match status" value="1"/>
</dbReference>
<dbReference type="GO" id="GO:0005524">
    <property type="term" value="F:ATP binding"/>
    <property type="evidence" value="ECO:0007669"/>
    <property type="project" value="UniProtKB-KW"/>
</dbReference>
<evidence type="ECO:0000256" key="5">
    <source>
        <dbReference type="ARBA" id="ARBA00049274"/>
    </source>
</evidence>
<keyword evidence="1" id="KW-0436">Ligase</keyword>
<sequence length="580" mass="66488">MMGSRLGLRERLDQSRSRLHGDGKESPSRMPPLHGDVNLALSALTINQEEELKAPDHEENDMEDDESLAMDGEDEEEEDEVDIAPEIQQQSMKIMHSRYPNRPPVVCFDYPSDLNVKRSYPDGVVVQDVDMRVSIFFKCYWERNCIKNAFYRAGLVRIKKGKKWTAAWVKHMSREKFRTLQPHQRVNHFPDPWVIGRKDRLMKTLVAMKRKFSAAYSFFPEGYLLPTQKDALLRCLDREVVESLWIVKPPASACGRGIKVVSSSQVESWIKKTRPFIVQRYLASPYLINGFKFDLRLYVLVTSFDPLRVYWFQEGLARFCTVKYSTTQLKNRLAHLTNFSVNKKNDSFKASTTMHDTDGSKWSWTALMAYLAEQNQDVAALRAKMKAIVVKTIIAAEAHIAPLTQTFVKHRHTCYELFGFDLMVDSALEPWLVEVNVSPSLMGGSPLDKRIKGLLMSDIFHLVGHPFIALPVVNGKAASTPSKKPKSFSSRKLAEILHDPKIQALEPAHVDLFTDDDWDIVHSMDDEADRMGHFERLYPTPDATDYAAFFACPRYANRLCEKWMRMTKKAKAKVSQNAAR</sequence>
<evidence type="ECO:0000256" key="4">
    <source>
        <dbReference type="ARBA" id="ARBA00041448"/>
    </source>
</evidence>
<proteinExistence type="predicted"/>
<evidence type="ECO:0000313" key="8">
    <source>
        <dbReference type="Proteomes" id="UP000481153"/>
    </source>
</evidence>
<feature type="region of interest" description="Disordered" evidence="6">
    <location>
        <begin position="1"/>
        <end position="81"/>
    </location>
</feature>
<accession>A0A6G0WB19</accession>
<evidence type="ECO:0000256" key="2">
    <source>
        <dbReference type="ARBA" id="ARBA00022741"/>
    </source>
</evidence>
<comment type="catalytic activity">
    <reaction evidence="5">
        <text>L-glutamyl-[protein] + L-glutamate + ATP = gamma-L-glutamyl-L-glutamyl-[protein] + ADP + phosphate + H(+)</text>
        <dbReference type="Rhea" id="RHEA:60144"/>
        <dbReference type="Rhea" id="RHEA-COMP:10208"/>
        <dbReference type="Rhea" id="RHEA-COMP:15517"/>
        <dbReference type="ChEBI" id="CHEBI:15378"/>
        <dbReference type="ChEBI" id="CHEBI:29973"/>
        <dbReference type="ChEBI" id="CHEBI:29985"/>
        <dbReference type="ChEBI" id="CHEBI:30616"/>
        <dbReference type="ChEBI" id="CHEBI:43474"/>
        <dbReference type="ChEBI" id="CHEBI:143622"/>
        <dbReference type="ChEBI" id="CHEBI:456216"/>
    </reaction>
    <physiologicalReaction direction="left-to-right" evidence="5">
        <dbReference type="Rhea" id="RHEA:60145"/>
    </physiologicalReaction>
</comment>
<comment type="caution">
    <text evidence="7">The sequence shown here is derived from an EMBL/GenBank/DDBJ whole genome shotgun (WGS) entry which is preliminary data.</text>
</comment>
<feature type="compositionally biased region" description="Acidic residues" evidence="6">
    <location>
        <begin position="58"/>
        <end position="81"/>
    </location>
</feature>
<dbReference type="GO" id="GO:0015631">
    <property type="term" value="F:tubulin binding"/>
    <property type="evidence" value="ECO:0007669"/>
    <property type="project" value="TreeGrafter"/>
</dbReference>
<protein>
    <recommendedName>
        <fullName evidence="4">Tubulin--tyrosine ligase-like protein 5</fullName>
    </recommendedName>
</protein>
<dbReference type="PROSITE" id="PS51221">
    <property type="entry name" value="TTL"/>
    <property type="match status" value="1"/>
</dbReference>
<dbReference type="GO" id="GO:0000226">
    <property type="term" value="P:microtubule cytoskeleton organization"/>
    <property type="evidence" value="ECO:0007669"/>
    <property type="project" value="TreeGrafter"/>
</dbReference>
<evidence type="ECO:0000256" key="3">
    <source>
        <dbReference type="ARBA" id="ARBA00022840"/>
    </source>
</evidence>
<keyword evidence="8" id="KW-1185">Reference proteome</keyword>
<dbReference type="GO" id="GO:0070740">
    <property type="term" value="F:tubulin-glutamic acid ligase activity"/>
    <property type="evidence" value="ECO:0007669"/>
    <property type="project" value="TreeGrafter"/>
</dbReference>
<dbReference type="Pfam" id="PF03133">
    <property type="entry name" value="TTL"/>
    <property type="match status" value="1"/>
</dbReference>
<dbReference type="AlphaFoldDB" id="A0A6G0WB19"/>
<name>A0A6G0WB19_9STRA</name>
<dbReference type="VEuPathDB" id="FungiDB:AeMF1_015766"/>
<dbReference type="PANTHER" id="PTHR12241:SF145">
    <property type="entry name" value="TUBULIN POLYGLUTAMYLASE TTLL5"/>
    <property type="match status" value="1"/>
</dbReference>
<reference evidence="7 8" key="1">
    <citation type="submission" date="2019-07" db="EMBL/GenBank/DDBJ databases">
        <title>Genomics analysis of Aphanomyces spp. identifies a new class of oomycete effector associated with host adaptation.</title>
        <authorList>
            <person name="Gaulin E."/>
        </authorList>
    </citation>
    <scope>NUCLEOTIDE SEQUENCE [LARGE SCALE GENOMIC DNA]</scope>
    <source>
        <strain evidence="7 8">ATCC 201684</strain>
    </source>
</reference>